<organism evidence="1 2">
    <name type="scientific">Paenimyroides ceti</name>
    <dbReference type="NCBI Taxonomy" id="395087"/>
    <lineage>
        <taxon>Bacteria</taxon>
        <taxon>Pseudomonadati</taxon>
        <taxon>Bacteroidota</taxon>
        <taxon>Flavobacteriia</taxon>
        <taxon>Flavobacteriales</taxon>
        <taxon>Flavobacteriaceae</taxon>
        <taxon>Paenimyroides</taxon>
    </lineage>
</organism>
<reference evidence="2" key="1">
    <citation type="journal article" date="2019" name="Int. J. Syst. Evol. Microbiol.">
        <title>The Global Catalogue of Microorganisms (GCM) 10K type strain sequencing project: providing services to taxonomists for standard genome sequencing and annotation.</title>
        <authorList>
            <consortium name="The Broad Institute Genomics Platform"/>
            <consortium name="The Broad Institute Genome Sequencing Center for Infectious Disease"/>
            <person name="Wu L."/>
            <person name="Ma J."/>
        </authorList>
    </citation>
    <scope>NUCLEOTIDE SEQUENCE [LARGE SCALE GENOMIC DNA]</scope>
    <source>
        <strain evidence="2">CECT 7184</strain>
    </source>
</reference>
<dbReference type="RefSeq" id="WP_290365598.1">
    <property type="nucleotide sequence ID" value="NZ_JAUFQU010000090.1"/>
</dbReference>
<name>A0ABT8D4U6_9FLAO</name>
<dbReference type="EMBL" id="JAUFQU010000090">
    <property type="protein sequence ID" value="MDN3710455.1"/>
    <property type="molecule type" value="Genomic_DNA"/>
</dbReference>
<keyword evidence="2" id="KW-1185">Reference proteome</keyword>
<proteinExistence type="predicted"/>
<sequence>MDIKAYLPISNYLNATFNYSFPLFSQYFSNKQTYRANLNLAVSLFNNTTNYKNDDEGILFNSRFNSNIPVRIDTWDEEKKYMNAGISLWLRLRDMVNLSWQIIFLEILMSKITVKQ</sequence>
<evidence type="ECO:0008006" key="3">
    <source>
        <dbReference type="Google" id="ProtNLM"/>
    </source>
</evidence>
<gene>
    <name evidence="1" type="ORF">QW060_26945</name>
</gene>
<comment type="caution">
    <text evidence="1">The sequence shown here is derived from an EMBL/GenBank/DDBJ whole genome shotgun (WGS) entry which is preliminary data.</text>
</comment>
<dbReference type="Proteomes" id="UP001242368">
    <property type="component" value="Unassembled WGS sequence"/>
</dbReference>
<evidence type="ECO:0000313" key="2">
    <source>
        <dbReference type="Proteomes" id="UP001242368"/>
    </source>
</evidence>
<protein>
    <recommendedName>
        <fullName evidence="3">Outer membrane protein beta-barrel domain-containing protein</fullName>
    </recommendedName>
</protein>
<accession>A0ABT8D4U6</accession>
<evidence type="ECO:0000313" key="1">
    <source>
        <dbReference type="EMBL" id="MDN3710455.1"/>
    </source>
</evidence>